<evidence type="ECO:0000313" key="2">
    <source>
        <dbReference type="EMBL" id="SBW84284.1"/>
    </source>
</evidence>
<keyword evidence="1" id="KW-0732">Signal</keyword>
<feature type="chain" id="PRO_5008916542" evidence="1">
    <location>
        <begin position="18"/>
        <end position="155"/>
    </location>
</feature>
<dbReference type="Proteomes" id="UP000245431">
    <property type="component" value="Chromosome PVE_r2"/>
</dbReference>
<evidence type="ECO:0000256" key="1">
    <source>
        <dbReference type="SAM" id="SignalP"/>
    </source>
</evidence>
<name>A0A1D3K7F4_PSEVE</name>
<accession>A0A1D3K7F4</accession>
<protein>
    <submittedName>
        <fullName evidence="2">Uncharacterized protein</fullName>
    </submittedName>
</protein>
<sequence length="155" mass="17145">MRWIGFMLCLVPLVSHAAAAELQVSVVSGAEDPQAYHYTLDGNKYELDIRESHRYQAAFKDGATKRDVCREAQYKTGLLLSFRSLPKAADGSQPIEVVGQVSTLNSLVDGKRFSCGQNQEVNMGNKAFSDTVQVEPNRTKVVVIDGKYTVMLKVM</sequence>
<gene>
    <name evidence="2" type="ORF">PVE_R2G0255</name>
</gene>
<feature type="signal peptide" evidence="1">
    <location>
        <begin position="1"/>
        <end position="17"/>
    </location>
</feature>
<dbReference type="AlphaFoldDB" id="A0A1D3K7F4"/>
<dbReference type="EMBL" id="LT599584">
    <property type="protein sequence ID" value="SBW84284.1"/>
    <property type="molecule type" value="Genomic_DNA"/>
</dbReference>
<evidence type="ECO:0000313" key="3">
    <source>
        <dbReference type="Proteomes" id="UP000245431"/>
    </source>
</evidence>
<organism evidence="2 3">
    <name type="scientific">Pseudomonas veronii 1YdBTEX2</name>
    <dbReference type="NCBI Taxonomy" id="1295141"/>
    <lineage>
        <taxon>Bacteria</taxon>
        <taxon>Pseudomonadati</taxon>
        <taxon>Pseudomonadota</taxon>
        <taxon>Gammaproteobacteria</taxon>
        <taxon>Pseudomonadales</taxon>
        <taxon>Pseudomonadaceae</taxon>
        <taxon>Pseudomonas</taxon>
    </lineage>
</organism>
<proteinExistence type="predicted"/>
<reference evidence="3" key="1">
    <citation type="submission" date="2016-07" db="EMBL/GenBank/DDBJ databases">
        <authorList>
            <person name="Florea S."/>
            <person name="Webb J.S."/>
            <person name="Jaromczyk J."/>
            <person name="Schardl C.L."/>
        </authorList>
    </citation>
    <scope>NUCLEOTIDE SEQUENCE [LARGE SCALE GENOMIC DNA]</scope>
    <source>
        <strain evidence="3">1YdBTEX2</strain>
    </source>
</reference>